<organism evidence="2 3">
    <name type="scientific">Trichogramma kaykai</name>
    <dbReference type="NCBI Taxonomy" id="54128"/>
    <lineage>
        <taxon>Eukaryota</taxon>
        <taxon>Metazoa</taxon>
        <taxon>Ecdysozoa</taxon>
        <taxon>Arthropoda</taxon>
        <taxon>Hexapoda</taxon>
        <taxon>Insecta</taxon>
        <taxon>Pterygota</taxon>
        <taxon>Neoptera</taxon>
        <taxon>Endopterygota</taxon>
        <taxon>Hymenoptera</taxon>
        <taxon>Apocrita</taxon>
        <taxon>Proctotrupomorpha</taxon>
        <taxon>Chalcidoidea</taxon>
        <taxon>Trichogrammatidae</taxon>
        <taxon>Trichogramma</taxon>
    </lineage>
</organism>
<gene>
    <name evidence="2" type="ORF">TKK_006602</name>
</gene>
<accession>A0ABD2X4Y9</accession>
<dbReference type="EMBL" id="JBJJXI010000054">
    <property type="protein sequence ID" value="KAL3399980.1"/>
    <property type="molecule type" value="Genomic_DNA"/>
</dbReference>
<feature type="region of interest" description="Disordered" evidence="1">
    <location>
        <begin position="1"/>
        <end position="31"/>
    </location>
</feature>
<sequence>MCIYHEAQNSSSHSSSNGQVAGERHQPQQQQLERRSLFLDPLLACLAHTHRSTSFMRALKARASLSAELPSCVCRSSSSSVAVCAGGACERSERALLSIRVPNHLLSREARTQPLASRRRRSFASRLALLYGASSRRYYTQYIASLLATCLSHYVLLEGPLLYYELQRTYSRALIASSPYMHSIYRERQARRHMYVDYGAAAAAEAAHVGGMGLKAVKPFDRRLRGSIGTCKNRLLFISFFP</sequence>
<comment type="caution">
    <text evidence="2">The sequence shown here is derived from an EMBL/GenBank/DDBJ whole genome shotgun (WGS) entry which is preliminary data.</text>
</comment>
<protein>
    <submittedName>
        <fullName evidence="2">Uncharacterized protein</fullName>
    </submittedName>
</protein>
<evidence type="ECO:0000256" key="1">
    <source>
        <dbReference type="SAM" id="MobiDB-lite"/>
    </source>
</evidence>
<reference evidence="2 3" key="1">
    <citation type="journal article" date="2024" name="bioRxiv">
        <title>A reference genome for Trichogramma kaykai: A tiny desert-dwelling parasitoid wasp with competing sex-ratio distorters.</title>
        <authorList>
            <person name="Culotta J."/>
            <person name="Lindsey A.R."/>
        </authorList>
    </citation>
    <scope>NUCLEOTIDE SEQUENCE [LARGE SCALE GENOMIC DNA]</scope>
    <source>
        <strain evidence="2 3">KSX58</strain>
    </source>
</reference>
<dbReference type="Proteomes" id="UP001627154">
    <property type="component" value="Unassembled WGS sequence"/>
</dbReference>
<name>A0ABD2X4Y9_9HYME</name>
<proteinExistence type="predicted"/>
<dbReference type="AlphaFoldDB" id="A0ABD2X4Y9"/>
<keyword evidence="3" id="KW-1185">Reference proteome</keyword>
<feature type="compositionally biased region" description="Basic and acidic residues" evidence="1">
    <location>
        <begin position="22"/>
        <end position="31"/>
    </location>
</feature>
<evidence type="ECO:0000313" key="2">
    <source>
        <dbReference type="EMBL" id="KAL3399980.1"/>
    </source>
</evidence>
<evidence type="ECO:0000313" key="3">
    <source>
        <dbReference type="Proteomes" id="UP001627154"/>
    </source>
</evidence>